<dbReference type="PANTHER" id="PTHR37312">
    <property type="entry name" value="MEMBRANE-BOUND ACYLTRANSFERASE YKRP-RELATED"/>
    <property type="match status" value="1"/>
</dbReference>
<comment type="caution">
    <text evidence="3">The sequence shown here is derived from an EMBL/GenBank/DDBJ whole genome shotgun (WGS) entry which is preliminary data.</text>
</comment>
<dbReference type="RefSeq" id="WP_099976512.1">
    <property type="nucleotide sequence ID" value="NZ_PESN01000001.1"/>
</dbReference>
<feature type="transmembrane region" description="Helical" evidence="1">
    <location>
        <begin position="162"/>
        <end position="181"/>
    </location>
</feature>
<feature type="transmembrane region" description="Helical" evidence="1">
    <location>
        <begin position="193"/>
        <end position="210"/>
    </location>
</feature>
<evidence type="ECO:0000256" key="1">
    <source>
        <dbReference type="SAM" id="Phobius"/>
    </source>
</evidence>
<gene>
    <name evidence="3" type="ORF">CUC04_02840</name>
</gene>
<dbReference type="InterPro" id="IPR052734">
    <property type="entry name" value="Nod_factor_acetyltransferase"/>
</dbReference>
<name>A0A2G9IF87_PREIN</name>
<keyword evidence="1" id="KW-0472">Membrane</keyword>
<keyword evidence="1" id="KW-0812">Transmembrane</keyword>
<organism evidence="3 4">
    <name type="scientific">Prevotella intermedia</name>
    <dbReference type="NCBI Taxonomy" id="28131"/>
    <lineage>
        <taxon>Bacteria</taxon>
        <taxon>Pseudomonadati</taxon>
        <taxon>Bacteroidota</taxon>
        <taxon>Bacteroidia</taxon>
        <taxon>Bacteroidales</taxon>
        <taxon>Prevotellaceae</taxon>
        <taxon>Prevotella</taxon>
    </lineage>
</organism>
<feature type="transmembrane region" description="Helical" evidence="1">
    <location>
        <begin position="230"/>
        <end position="248"/>
    </location>
</feature>
<dbReference type="GO" id="GO:0016747">
    <property type="term" value="F:acyltransferase activity, transferring groups other than amino-acyl groups"/>
    <property type="evidence" value="ECO:0007669"/>
    <property type="project" value="InterPro"/>
</dbReference>
<feature type="transmembrane region" description="Helical" evidence="1">
    <location>
        <begin position="40"/>
        <end position="63"/>
    </location>
</feature>
<dbReference type="Proteomes" id="UP000230500">
    <property type="component" value="Unassembled WGS sequence"/>
</dbReference>
<feature type="transmembrane region" description="Helical" evidence="1">
    <location>
        <begin position="84"/>
        <end position="102"/>
    </location>
</feature>
<sequence>MNNNRIFYLDIAKGFLILLLLVSHFGIVVRESKINVEESYFAGIYFFHPLFTTFFMQCFFLISGYCSNFNHTAKVFFYKQLKEIIVPSIFLGAINGLYHYIYGSEHQFYVETFWFLNSLFCGKVFCWIVNKLKIEVTLYFLISFLLFLLGITLNNYDIGENIFSIRQCLTSGLFVAMGMFFKKNLYIHNYLMKYSWCLYVIIFSIIYTFNQESRVPIIDGTFHKFSFYKTPLVVIISIIGSFTIFRICQIIGRFHVIEFFGRNSLIIYCIHLIPFLYIIQLTSQIFLPHNILTGTIFYLVALAMEIITMTIIIKLFNYPLLRICIGKW</sequence>
<feature type="transmembrane region" description="Helical" evidence="1">
    <location>
        <begin position="7"/>
        <end position="28"/>
    </location>
</feature>
<dbReference type="EMBL" id="PESN01000001">
    <property type="protein sequence ID" value="PIN28429.1"/>
    <property type="molecule type" value="Genomic_DNA"/>
</dbReference>
<feature type="transmembrane region" description="Helical" evidence="1">
    <location>
        <begin position="291"/>
        <end position="313"/>
    </location>
</feature>
<feature type="transmembrane region" description="Helical" evidence="1">
    <location>
        <begin position="136"/>
        <end position="156"/>
    </location>
</feature>
<protein>
    <recommendedName>
        <fullName evidence="2">Acyltransferase 3 domain-containing protein</fullName>
    </recommendedName>
</protein>
<feature type="transmembrane region" description="Helical" evidence="1">
    <location>
        <begin position="108"/>
        <end position="129"/>
    </location>
</feature>
<evidence type="ECO:0000259" key="2">
    <source>
        <dbReference type="Pfam" id="PF01757"/>
    </source>
</evidence>
<dbReference type="PANTHER" id="PTHR37312:SF1">
    <property type="entry name" value="MEMBRANE-BOUND ACYLTRANSFERASE YKRP-RELATED"/>
    <property type="match status" value="1"/>
</dbReference>
<accession>A0A2G9IF87</accession>
<feature type="transmembrane region" description="Helical" evidence="1">
    <location>
        <begin position="260"/>
        <end position="279"/>
    </location>
</feature>
<reference evidence="3 4" key="1">
    <citation type="submission" date="2017-11" db="EMBL/GenBank/DDBJ databases">
        <title>Genome sequencing of Prevotella intermedia KCOM 2069.</title>
        <authorList>
            <person name="Kook J.-K."/>
            <person name="Park S.-N."/>
            <person name="Lim Y.K."/>
        </authorList>
    </citation>
    <scope>NUCLEOTIDE SEQUENCE [LARGE SCALE GENOMIC DNA]</scope>
    <source>
        <strain evidence="3 4">KCOM 2069</strain>
    </source>
</reference>
<evidence type="ECO:0000313" key="4">
    <source>
        <dbReference type="Proteomes" id="UP000230500"/>
    </source>
</evidence>
<proteinExistence type="predicted"/>
<keyword evidence="1" id="KW-1133">Transmembrane helix</keyword>
<feature type="domain" description="Acyltransferase 3" evidence="2">
    <location>
        <begin position="7"/>
        <end position="304"/>
    </location>
</feature>
<dbReference type="Pfam" id="PF01757">
    <property type="entry name" value="Acyl_transf_3"/>
    <property type="match status" value="1"/>
</dbReference>
<evidence type="ECO:0000313" key="3">
    <source>
        <dbReference type="EMBL" id="PIN28429.1"/>
    </source>
</evidence>
<dbReference type="AlphaFoldDB" id="A0A2G9IF87"/>
<dbReference type="InterPro" id="IPR002656">
    <property type="entry name" value="Acyl_transf_3_dom"/>
</dbReference>